<keyword evidence="12" id="KW-1185">Reference proteome</keyword>
<evidence type="ECO:0000256" key="2">
    <source>
        <dbReference type="ARBA" id="ARBA00004162"/>
    </source>
</evidence>
<evidence type="ECO:0000256" key="9">
    <source>
        <dbReference type="ARBA" id="ARBA00023136"/>
    </source>
</evidence>
<keyword evidence="11" id="KW-0969">Cilium</keyword>
<keyword evidence="8 10" id="KW-1133">Transmembrane helix</keyword>
<dbReference type="GO" id="GO:0071978">
    <property type="term" value="P:bacterial-type flagellum-dependent swarming motility"/>
    <property type="evidence" value="ECO:0007669"/>
    <property type="project" value="TreeGrafter"/>
</dbReference>
<evidence type="ECO:0000313" key="11">
    <source>
        <dbReference type="EMBL" id="BBO66766.1"/>
    </source>
</evidence>
<proteinExistence type="inferred from homology"/>
<evidence type="ECO:0000256" key="7">
    <source>
        <dbReference type="ARBA" id="ARBA00022779"/>
    </source>
</evidence>
<sequence>MSKTVLIVIISVAVLFMGMVGAGFFILWNKISQVPPDPSTIEEMPVEEEENTIGPLYSLDTMIVNLSDHGGKRYLRVTMALELSDPDAVVTIESRLPQVRDAILTILPTKTYDEISTTDGKIALRNQVIEKINSLITKGRVDNIYFTEFVVQ</sequence>
<name>A0A5K7YCU6_9BACT</name>
<dbReference type="RefSeq" id="WP_155315101.1">
    <property type="nucleotide sequence ID" value="NZ_AP021874.1"/>
</dbReference>
<evidence type="ECO:0000256" key="6">
    <source>
        <dbReference type="ARBA" id="ARBA00022692"/>
    </source>
</evidence>
<evidence type="ECO:0000256" key="5">
    <source>
        <dbReference type="ARBA" id="ARBA00022500"/>
    </source>
</evidence>
<dbReference type="KEGG" id="dalk:DSCA_06960"/>
<gene>
    <name evidence="11" type="primary">fliL</name>
    <name evidence="11" type="ORF">DSCA_06960</name>
</gene>
<dbReference type="GO" id="GO:0006935">
    <property type="term" value="P:chemotaxis"/>
    <property type="evidence" value="ECO:0007669"/>
    <property type="project" value="UniProtKB-KW"/>
</dbReference>
<dbReference type="GO" id="GO:0005886">
    <property type="term" value="C:plasma membrane"/>
    <property type="evidence" value="ECO:0007669"/>
    <property type="project" value="UniProtKB-SubCell"/>
</dbReference>
<keyword evidence="11" id="KW-0966">Cell projection</keyword>
<dbReference type="InterPro" id="IPR005503">
    <property type="entry name" value="FliL"/>
</dbReference>
<organism evidence="11 12">
    <name type="scientific">Desulfosarcina alkanivorans</name>
    <dbReference type="NCBI Taxonomy" id="571177"/>
    <lineage>
        <taxon>Bacteria</taxon>
        <taxon>Pseudomonadati</taxon>
        <taxon>Thermodesulfobacteriota</taxon>
        <taxon>Desulfobacteria</taxon>
        <taxon>Desulfobacterales</taxon>
        <taxon>Desulfosarcinaceae</taxon>
        <taxon>Desulfosarcina</taxon>
    </lineage>
</organism>
<dbReference type="Proteomes" id="UP000427906">
    <property type="component" value="Chromosome"/>
</dbReference>
<keyword evidence="5 10" id="KW-0145">Chemotaxis</keyword>
<dbReference type="Pfam" id="PF03748">
    <property type="entry name" value="FliL"/>
    <property type="match status" value="1"/>
</dbReference>
<protein>
    <recommendedName>
        <fullName evidence="10">Flagellar protein FliL</fullName>
    </recommendedName>
</protein>
<evidence type="ECO:0000256" key="4">
    <source>
        <dbReference type="ARBA" id="ARBA00022475"/>
    </source>
</evidence>
<keyword evidence="6 10" id="KW-0812">Transmembrane</keyword>
<comment type="similarity">
    <text evidence="3 10">Belongs to the FliL family.</text>
</comment>
<comment type="subcellular location">
    <subcellularLocation>
        <location evidence="2">Cell membrane</location>
        <topology evidence="2">Single-pass membrane protein</topology>
    </subcellularLocation>
</comment>
<dbReference type="GO" id="GO:0009425">
    <property type="term" value="C:bacterial-type flagellum basal body"/>
    <property type="evidence" value="ECO:0007669"/>
    <property type="project" value="InterPro"/>
</dbReference>
<dbReference type="AlphaFoldDB" id="A0A5K7YCU6"/>
<keyword evidence="7 10" id="KW-0283">Flagellar rotation</keyword>
<keyword evidence="4 10" id="KW-1003">Cell membrane</keyword>
<evidence type="ECO:0000313" key="12">
    <source>
        <dbReference type="Proteomes" id="UP000427906"/>
    </source>
</evidence>
<dbReference type="EMBL" id="AP021874">
    <property type="protein sequence ID" value="BBO66766.1"/>
    <property type="molecule type" value="Genomic_DNA"/>
</dbReference>
<evidence type="ECO:0000256" key="10">
    <source>
        <dbReference type="RuleBase" id="RU364125"/>
    </source>
</evidence>
<dbReference type="OrthoDB" id="9799777at2"/>
<comment type="function">
    <text evidence="1 10">Controls the rotational direction of flagella during chemotaxis.</text>
</comment>
<evidence type="ECO:0000256" key="3">
    <source>
        <dbReference type="ARBA" id="ARBA00008281"/>
    </source>
</evidence>
<keyword evidence="9 10" id="KW-0472">Membrane</keyword>
<keyword evidence="11" id="KW-0282">Flagellum</keyword>
<reference evidence="11 12" key="1">
    <citation type="submission" date="2019-11" db="EMBL/GenBank/DDBJ databases">
        <title>Comparative genomics of hydrocarbon-degrading Desulfosarcina strains.</title>
        <authorList>
            <person name="Watanabe M."/>
            <person name="Kojima H."/>
            <person name="Fukui M."/>
        </authorList>
    </citation>
    <scope>NUCLEOTIDE SEQUENCE [LARGE SCALE GENOMIC DNA]</scope>
    <source>
        <strain evidence="11 12">PL12</strain>
    </source>
</reference>
<evidence type="ECO:0000256" key="8">
    <source>
        <dbReference type="ARBA" id="ARBA00022989"/>
    </source>
</evidence>
<accession>A0A5K7YCU6</accession>
<dbReference type="PANTHER" id="PTHR35091:SF2">
    <property type="entry name" value="FLAGELLAR PROTEIN FLIL"/>
    <property type="match status" value="1"/>
</dbReference>
<evidence type="ECO:0000256" key="1">
    <source>
        <dbReference type="ARBA" id="ARBA00002254"/>
    </source>
</evidence>
<feature type="transmembrane region" description="Helical" evidence="10">
    <location>
        <begin position="6"/>
        <end position="28"/>
    </location>
</feature>
<dbReference type="PANTHER" id="PTHR35091">
    <property type="entry name" value="FLAGELLAR PROTEIN FLIL"/>
    <property type="match status" value="1"/>
</dbReference>